<feature type="compositionally biased region" description="Basic residues" evidence="1">
    <location>
        <begin position="35"/>
        <end position="45"/>
    </location>
</feature>
<dbReference type="Proteomes" id="UP000472264">
    <property type="component" value="Chromosome 4"/>
</dbReference>
<reference evidence="2" key="1">
    <citation type="submission" date="2021-04" db="EMBL/GenBank/DDBJ databases">
        <authorList>
            <consortium name="Wellcome Sanger Institute Data Sharing"/>
        </authorList>
    </citation>
    <scope>NUCLEOTIDE SEQUENCE [LARGE SCALE GENOMIC DNA]</scope>
</reference>
<dbReference type="GO" id="GO:0007283">
    <property type="term" value="P:spermatogenesis"/>
    <property type="evidence" value="ECO:0007669"/>
    <property type="project" value="InterPro"/>
</dbReference>
<dbReference type="GO" id="GO:0032027">
    <property type="term" value="F:myosin light chain binding"/>
    <property type="evidence" value="ECO:0007669"/>
    <property type="project" value="InterPro"/>
</dbReference>
<reference evidence="2" key="3">
    <citation type="submission" date="2025-09" db="UniProtKB">
        <authorList>
            <consortium name="Ensembl"/>
        </authorList>
    </citation>
    <scope>IDENTIFICATION</scope>
</reference>
<protein>
    <submittedName>
        <fullName evidence="2">Uncharacterized protein</fullName>
    </submittedName>
</protein>
<feature type="compositionally biased region" description="Polar residues" evidence="1">
    <location>
        <begin position="53"/>
        <end position="62"/>
    </location>
</feature>
<dbReference type="PANTHER" id="PTHR16435:SF3">
    <property type="entry name" value="SPERMATOGENESIS-ASSOCIATED PROTEIN 6"/>
    <property type="match status" value="1"/>
</dbReference>
<name>A0A665VBQ9_ECHNA</name>
<dbReference type="GO" id="GO:0120212">
    <property type="term" value="C:sperm head-tail coupling apparatus"/>
    <property type="evidence" value="ECO:0007669"/>
    <property type="project" value="InterPro"/>
</dbReference>
<dbReference type="InParanoid" id="A0A665VBQ9"/>
<reference evidence="2" key="2">
    <citation type="submission" date="2025-08" db="UniProtKB">
        <authorList>
            <consortium name="Ensembl"/>
        </authorList>
    </citation>
    <scope>IDENTIFICATION</scope>
</reference>
<keyword evidence="3" id="KW-1185">Reference proteome</keyword>
<dbReference type="Ensembl" id="ENSENLT00000030000.1">
    <property type="protein sequence ID" value="ENSENLP00000029131.1"/>
    <property type="gene ID" value="ENSENLG00000012999.1"/>
</dbReference>
<evidence type="ECO:0000256" key="1">
    <source>
        <dbReference type="SAM" id="MobiDB-lite"/>
    </source>
</evidence>
<accession>A0A665VBQ9</accession>
<dbReference type="InterPro" id="IPR042769">
    <property type="entry name" value="SPATA6_fam"/>
</dbReference>
<proteinExistence type="predicted"/>
<evidence type="ECO:0000313" key="2">
    <source>
        <dbReference type="Ensembl" id="ENSENLP00000029131.1"/>
    </source>
</evidence>
<evidence type="ECO:0000313" key="3">
    <source>
        <dbReference type="Proteomes" id="UP000472264"/>
    </source>
</evidence>
<organism evidence="2 3">
    <name type="scientific">Echeneis naucrates</name>
    <name type="common">Live sharksucker</name>
    <dbReference type="NCBI Taxonomy" id="173247"/>
    <lineage>
        <taxon>Eukaryota</taxon>
        <taxon>Metazoa</taxon>
        <taxon>Chordata</taxon>
        <taxon>Craniata</taxon>
        <taxon>Vertebrata</taxon>
        <taxon>Euteleostomi</taxon>
        <taxon>Actinopterygii</taxon>
        <taxon>Neopterygii</taxon>
        <taxon>Teleostei</taxon>
        <taxon>Neoteleostei</taxon>
        <taxon>Acanthomorphata</taxon>
        <taxon>Carangaria</taxon>
        <taxon>Carangiformes</taxon>
        <taxon>Echeneidae</taxon>
        <taxon>Echeneis</taxon>
    </lineage>
</organism>
<sequence length="150" mass="17081">MAVSTAGAVVTLKLDDLANGLMVLRPPSSSSGCSPRKHKKERKRPSNVEAGYQQPTVSSRTRALSPYTHRKMCQLTEDARQRLSHLQMGPHHFRKETESQPPFLTLNMTVSCNAVFAYKRGDFLITQPWGIIYSRWTRTTVFLFLHLHQI</sequence>
<dbReference type="AlphaFoldDB" id="A0A665VBQ9"/>
<dbReference type="PANTHER" id="PTHR16435">
    <property type="entry name" value="SPERMATOGENESIS-ASSOCIATED PROTEIN 6 SPATA6"/>
    <property type="match status" value="1"/>
</dbReference>
<feature type="region of interest" description="Disordered" evidence="1">
    <location>
        <begin position="24"/>
        <end position="63"/>
    </location>
</feature>